<evidence type="ECO:0000313" key="1">
    <source>
        <dbReference type="EMBL" id="GFO63190.1"/>
    </source>
</evidence>
<dbReference type="InterPro" id="IPR036116">
    <property type="entry name" value="FN3_sf"/>
</dbReference>
<evidence type="ECO:0008006" key="3">
    <source>
        <dbReference type="Google" id="ProtNLM"/>
    </source>
</evidence>
<accession>A0A6V8MSX7</accession>
<sequence>MFPSVIPVTNNVFVMNHFADMNHHQLIGWLLDAATKQEQHHYHGKNTPDWVAGFTRFREHAAALSQKEEAAKNKDIQAIKERDLERAATLESIHFNASYIVMRVRHENDESLLHNVGHELKEKTKRTHAPTSVTKLPLKVTAKRGDEPGTIVLTIERDPGAGVYEVQFCKGTPVDEKSWQLLGNFKKVRIFIPDLERSGWYYFRVRSHGDNETSPWSMPVDIIVG</sequence>
<protein>
    <recommendedName>
        <fullName evidence="3">Fibronectin type-III domain-containing protein</fullName>
    </recommendedName>
</protein>
<dbReference type="SUPFAM" id="SSF49265">
    <property type="entry name" value="Fibronectin type III"/>
    <property type="match status" value="1"/>
</dbReference>
<dbReference type="Proteomes" id="UP000568888">
    <property type="component" value="Unassembled WGS sequence"/>
</dbReference>
<dbReference type="RefSeq" id="WP_183345914.1">
    <property type="nucleotide sequence ID" value="NZ_BLXY01000001.1"/>
</dbReference>
<reference evidence="2" key="1">
    <citation type="submission" date="2020-06" db="EMBL/GenBank/DDBJ databases">
        <title>Draft genomic sequecing of Geomonas sp. Red736.</title>
        <authorList>
            <person name="Itoh H."/>
            <person name="Xu Z.X."/>
            <person name="Ushijima N."/>
            <person name="Masuda Y."/>
            <person name="Shiratori Y."/>
            <person name="Senoo K."/>
        </authorList>
    </citation>
    <scope>NUCLEOTIDE SEQUENCE [LARGE SCALE GENOMIC DNA]</scope>
    <source>
        <strain evidence="2">Red736</strain>
    </source>
</reference>
<dbReference type="AlphaFoldDB" id="A0A6V8MSX7"/>
<dbReference type="InterPro" id="IPR003961">
    <property type="entry name" value="FN3_dom"/>
</dbReference>
<evidence type="ECO:0000313" key="2">
    <source>
        <dbReference type="Proteomes" id="UP000568888"/>
    </source>
</evidence>
<proteinExistence type="predicted"/>
<dbReference type="CDD" id="cd00063">
    <property type="entry name" value="FN3"/>
    <property type="match status" value="1"/>
</dbReference>
<organism evidence="1 2">
    <name type="scientific">Geomonas paludis</name>
    <dbReference type="NCBI Taxonomy" id="2740185"/>
    <lineage>
        <taxon>Bacteria</taxon>
        <taxon>Pseudomonadati</taxon>
        <taxon>Thermodesulfobacteriota</taxon>
        <taxon>Desulfuromonadia</taxon>
        <taxon>Geobacterales</taxon>
        <taxon>Geobacteraceae</taxon>
        <taxon>Geomonas</taxon>
    </lineage>
</organism>
<comment type="caution">
    <text evidence="1">The sequence shown here is derived from an EMBL/GenBank/DDBJ whole genome shotgun (WGS) entry which is preliminary data.</text>
</comment>
<dbReference type="EMBL" id="BLXY01000001">
    <property type="protein sequence ID" value="GFO63190.1"/>
    <property type="molecule type" value="Genomic_DNA"/>
</dbReference>
<gene>
    <name evidence="1" type="ORF">GMPD_11090</name>
</gene>
<name>A0A6V8MSX7_9BACT</name>